<name>A0A833R6V7_9POAL</name>
<protein>
    <submittedName>
        <fullName evidence="2">Uncharacterized protein</fullName>
    </submittedName>
</protein>
<reference evidence="2" key="1">
    <citation type="submission" date="2020-01" db="EMBL/GenBank/DDBJ databases">
        <title>Genome sequence of Kobresia littledalei, the first chromosome-level genome in the family Cyperaceae.</title>
        <authorList>
            <person name="Qu G."/>
        </authorList>
    </citation>
    <scope>NUCLEOTIDE SEQUENCE</scope>
    <source>
        <strain evidence="2">C.B.Clarke</strain>
        <tissue evidence="2">Leaf</tissue>
    </source>
</reference>
<proteinExistence type="predicted"/>
<dbReference type="Proteomes" id="UP000623129">
    <property type="component" value="Unassembled WGS sequence"/>
</dbReference>
<comment type="caution">
    <text evidence="2">The sequence shown here is derived from an EMBL/GenBank/DDBJ whole genome shotgun (WGS) entry which is preliminary data.</text>
</comment>
<feature type="compositionally biased region" description="Basic and acidic residues" evidence="1">
    <location>
        <begin position="184"/>
        <end position="200"/>
    </location>
</feature>
<organism evidence="2 3">
    <name type="scientific">Carex littledalei</name>
    <dbReference type="NCBI Taxonomy" id="544730"/>
    <lineage>
        <taxon>Eukaryota</taxon>
        <taxon>Viridiplantae</taxon>
        <taxon>Streptophyta</taxon>
        <taxon>Embryophyta</taxon>
        <taxon>Tracheophyta</taxon>
        <taxon>Spermatophyta</taxon>
        <taxon>Magnoliopsida</taxon>
        <taxon>Liliopsida</taxon>
        <taxon>Poales</taxon>
        <taxon>Cyperaceae</taxon>
        <taxon>Cyperoideae</taxon>
        <taxon>Cariceae</taxon>
        <taxon>Carex</taxon>
        <taxon>Carex subgen. Euthyceras</taxon>
    </lineage>
</organism>
<feature type="region of interest" description="Disordered" evidence="1">
    <location>
        <begin position="181"/>
        <end position="200"/>
    </location>
</feature>
<sequence length="200" mass="22269">MDPSNMSSWFDGPAGAVSGMCGTQVQMVDSREESGLSLSPDWEISEESQETSTISLVFKTPLSHLPPFRFRASSSSNWEESKWRRGGTEEESKLIDFFFDRFLILSREESVRRRLNYLFHFHSASPDLQTTPLLATPLAGAQVAVPPLRPPPSSAPDRPPLRNSCIRAAVVLLGREMETLEAPSSERRGTRGEGVMRKCV</sequence>
<evidence type="ECO:0000313" key="3">
    <source>
        <dbReference type="Proteomes" id="UP000623129"/>
    </source>
</evidence>
<accession>A0A833R6V7</accession>
<gene>
    <name evidence="2" type="ORF">FCM35_KLT03947</name>
</gene>
<evidence type="ECO:0000256" key="1">
    <source>
        <dbReference type="SAM" id="MobiDB-lite"/>
    </source>
</evidence>
<keyword evidence="3" id="KW-1185">Reference proteome</keyword>
<evidence type="ECO:0000313" key="2">
    <source>
        <dbReference type="EMBL" id="KAF3330593.1"/>
    </source>
</evidence>
<dbReference type="AlphaFoldDB" id="A0A833R6V7"/>
<dbReference type="EMBL" id="SWLB01000013">
    <property type="protein sequence ID" value="KAF3330593.1"/>
    <property type="molecule type" value="Genomic_DNA"/>
</dbReference>